<dbReference type="RefSeq" id="XP_007867217.1">
    <property type="nucleotide sequence ID" value="XM_007869026.1"/>
</dbReference>
<accession>S7Q3P1</accession>
<comment type="subcellular location">
    <subcellularLocation>
        <location evidence="1">Endomembrane system</location>
        <topology evidence="1">Peripheral membrane protein</topology>
    </subcellularLocation>
</comment>
<comment type="similarity">
    <text evidence="3">Belongs to the VAM6/VPS39 family.</text>
</comment>
<reference evidence="7 8" key="1">
    <citation type="journal article" date="2012" name="Science">
        <title>The Paleozoic origin of enzymatic lignin decomposition reconstructed from 31 fungal genomes.</title>
        <authorList>
            <person name="Floudas D."/>
            <person name="Binder M."/>
            <person name="Riley R."/>
            <person name="Barry K."/>
            <person name="Blanchette R.A."/>
            <person name="Henrissat B."/>
            <person name="Martinez A.T."/>
            <person name="Otillar R."/>
            <person name="Spatafora J.W."/>
            <person name="Yadav J.S."/>
            <person name="Aerts A."/>
            <person name="Benoit I."/>
            <person name="Boyd A."/>
            <person name="Carlson A."/>
            <person name="Copeland A."/>
            <person name="Coutinho P.M."/>
            <person name="de Vries R.P."/>
            <person name="Ferreira P."/>
            <person name="Findley K."/>
            <person name="Foster B."/>
            <person name="Gaskell J."/>
            <person name="Glotzer D."/>
            <person name="Gorecki P."/>
            <person name="Heitman J."/>
            <person name="Hesse C."/>
            <person name="Hori C."/>
            <person name="Igarashi K."/>
            <person name="Jurgens J.A."/>
            <person name="Kallen N."/>
            <person name="Kersten P."/>
            <person name="Kohler A."/>
            <person name="Kuees U."/>
            <person name="Kumar T.K.A."/>
            <person name="Kuo A."/>
            <person name="LaButti K."/>
            <person name="Larrondo L.F."/>
            <person name="Lindquist E."/>
            <person name="Ling A."/>
            <person name="Lombard V."/>
            <person name="Lucas S."/>
            <person name="Lundell T."/>
            <person name="Martin R."/>
            <person name="McLaughlin D.J."/>
            <person name="Morgenstern I."/>
            <person name="Morin E."/>
            <person name="Murat C."/>
            <person name="Nagy L.G."/>
            <person name="Nolan M."/>
            <person name="Ohm R.A."/>
            <person name="Patyshakuliyeva A."/>
            <person name="Rokas A."/>
            <person name="Ruiz-Duenas F.J."/>
            <person name="Sabat G."/>
            <person name="Salamov A."/>
            <person name="Samejima M."/>
            <person name="Schmutz J."/>
            <person name="Slot J.C."/>
            <person name="St John F."/>
            <person name="Stenlid J."/>
            <person name="Sun H."/>
            <person name="Sun S."/>
            <person name="Syed K."/>
            <person name="Tsang A."/>
            <person name="Wiebenga A."/>
            <person name="Young D."/>
            <person name="Pisabarro A."/>
            <person name="Eastwood D.C."/>
            <person name="Martin F."/>
            <person name="Cullen D."/>
            <person name="Grigoriev I.V."/>
            <person name="Hibbett D.S."/>
        </authorList>
    </citation>
    <scope>NUCLEOTIDE SEQUENCE [LARGE SCALE GENOMIC DNA]</scope>
    <source>
        <strain evidence="7 8">ATCC 11539</strain>
    </source>
</reference>
<protein>
    <recommendedName>
        <fullName evidence="6">CNH domain-containing protein</fullName>
    </recommendedName>
</protein>
<dbReference type="AlphaFoldDB" id="S7Q3P1"/>
<dbReference type="GO" id="GO:0006914">
    <property type="term" value="P:autophagy"/>
    <property type="evidence" value="ECO:0007669"/>
    <property type="project" value="TreeGrafter"/>
</dbReference>
<dbReference type="Proteomes" id="UP000030669">
    <property type="component" value="Unassembled WGS sequence"/>
</dbReference>
<dbReference type="InterPro" id="IPR019453">
    <property type="entry name" value="VPS39/TGFA1_Znf"/>
</dbReference>
<feature type="region of interest" description="Disordered" evidence="5">
    <location>
        <begin position="479"/>
        <end position="553"/>
    </location>
</feature>
<evidence type="ECO:0000256" key="1">
    <source>
        <dbReference type="ARBA" id="ARBA00004184"/>
    </source>
</evidence>
<dbReference type="eggNOG" id="KOG2063">
    <property type="taxonomic scope" value="Eukaryota"/>
</dbReference>
<dbReference type="PANTHER" id="PTHR12894:SF49">
    <property type="entry name" value="VAM6_VPS39-LIKE PROTEIN"/>
    <property type="match status" value="1"/>
</dbReference>
<evidence type="ECO:0000256" key="3">
    <source>
        <dbReference type="ARBA" id="ARBA00038201"/>
    </source>
</evidence>
<name>S7Q3P1_GLOTA</name>
<dbReference type="EMBL" id="KB469304">
    <property type="protein sequence ID" value="EPQ54028.1"/>
    <property type="molecule type" value="Genomic_DNA"/>
</dbReference>
<dbReference type="Pfam" id="PF10366">
    <property type="entry name" value="Vps39_1"/>
    <property type="match status" value="1"/>
</dbReference>
<dbReference type="PANTHER" id="PTHR12894">
    <property type="entry name" value="CNH DOMAIN CONTAINING"/>
    <property type="match status" value="1"/>
</dbReference>
<dbReference type="OMA" id="EEYCNQV"/>
<feature type="compositionally biased region" description="Basic and acidic residues" evidence="5">
    <location>
        <begin position="492"/>
        <end position="502"/>
    </location>
</feature>
<dbReference type="GeneID" id="19306251"/>
<dbReference type="PROSITE" id="PS50236">
    <property type="entry name" value="CHCR"/>
    <property type="match status" value="1"/>
</dbReference>
<dbReference type="Pfam" id="PF10367">
    <property type="entry name" value="zf-Vps39_C"/>
    <property type="match status" value="1"/>
</dbReference>
<feature type="domain" description="CNH" evidence="6">
    <location>
        <begin position="15"/>
        <end position="351"/>
    </location>
</feature>
<organism evidence="7 8">
    <name type="scientific">Gloeophyllum trabeum (strain ATCC 11539 / FP-39264 / Madison 617)</name>
    <name type="common">Brown rot fungus</name>
    <dbReference type="NCBI Taxonomy" id="670483"/>
    <lineage>
        <taxon>Eukaryota</taxon>
        <taxon>Fungi</taxon>
        <taxon>Dikarya</taxon>
        <taxon>Basidiomycota</taxon>
        <taxon>Agaricomycotina</taxon>
        <taxon>Agaricomycetes</taxon>
        <taxon>Gloeophyllales</taxon>
        <taxon>Gloeophyllaceae</taxon>
        <taxon>Gloeophyllum</taxon>
    </lineage>
</organism>
<dbReference type="GO" id="GO:0034058">
    <property type="term" value="P:endosomal vesicle fusion"/>
    <property type="evidence" value="ECO:0007669"/>
    <property type="project" value="TreeGrafter"/>
</dbReference>
<evidence type="ECO:0000256" key="4">
    <source>
        <dbReference type="PROSITE-ProRule" id="PRU01006"/>
    </source>
</evidence>
<dbReference type="STRING" id="670483.S7Q3P1"/>
<dbReference type="Pfam" id="PF00780">
    <property type="entry name" value="CNH"/>
    <property type="match status" value="1"/>
</dbReference>
<proteinExistence type="inferred from homology"/>
<evidence type="ECO:0000256" key="5">
    <source>
        <dbReference type="SAM" id="MobiDB-lite"/>
    </source>
</evidence>
<dbReference type="HOGENOM" id="CLU_004190_2_0_1"/>
<dbReference type="InterPro" id="IPR001180">
    <property type="entry name" value="CNH_dom"/>
</dbReference>
<evidence type="ECO:0000313" key="7">
    <source>
        <dbReference type="EMBL" id="EPQ54028.1"/>
    </source>
</evidence>
<keyword evidence="2" id="KW-0472">Membrane</keyword>
<gene>
    <name evidence="7" type="ORF">GLOTRDRAFT_44121</name>
</gene>
<evidence type="ECO:0000256" key="2">
    <source>
        <dbReference type="ARBA" id="ARBA00023136"/>
    </source>
</evidence>
<sequence>MAPFLPPKIALHGLKERVESLTVQGDRLYLGTATGSVSVYSLDENPVMMPVIGHEEEIATLVEVKKNLVRRAVEQLGFVKDINSLVLLSESTITLFPLPDFVPPTLLPKAKAAFSFAVNSSVQQGPDPVNQSTTGDFERPKSVPTLVTYLAAGCRRKLVIYSWKDGEAQEPKEVPLPHSPRVMAFMGHQAICLAYSATEFALYDFATNSVSDLVVPPTVTTAAGGVGALTGLGSYMTLGLGAKAKPCLAKISDTQVLLAKDNVGIFFGPDGKVSRSGTVDWPGPPDEITYVKPYVLSVLPPGAIPTSTSDASQSPLAQSSAIQIRSGISLSTVQTIAHPFTSGPAPHSTIRLLTHSSSAKATSYFVTTPIDRNAAASEGSSLWLLRMRTWTEQVDELVAAGSYAEALALLDVIDPSALPDKEETRARIRALHAVSQFRAGNYEDAINTFISLDINPAKVVALYPESVAGRLSVPPDQWIPLFGGPETASPDAGKDKDTDSDKGSATAKDTPERTATPVGSIREKLKTSLDAFMPSGSKDPETASITSVRRRQKPDNFHRSVETLLRYLPDRRPKIAAALAAVHITPSQSHRLSPLSETSTEELFALPDAPLSALTPDQLLRYAQVVDTALFKSYLIVRPGLLGPLCRTENWCEVSEVEEVLLAREKYSELIYLYNGKKMHQKALDLLKQLSEKEEDMEDKLMPSITYLQRLGPEYLDQIFKSSRWLLEKDPDMAFQIFTSEEVELPRKPVADFLESIDPRICARYLEYSLQEKEERDPSFHDRLAEVYLHITLHAQEVHDEAMRKEYYDKLLHFLDSNGYYHVEHLFGMLPMEELFEARAILLGKLGRHQHALEIYVYRLHDYSAAESYCKRIYQPDSPTSNVFLTLLRIYLRPTTQTCDMLKPALDLITRHSPRLDVVETLQLLPPLVTAKDVRAFLVEALRVPIFDSHVIREISKARNEQIARKLMVLQSNRVKVSDSRICPQCHKRLGNSVIAVHAPRGEVTHYQCREAFSRRLNEVRR</sequence>
<evidence type="ECO:0000313" key="8">
    <source>
        <dbReference type="Proteomes" id="UP000030669"/>
    </source>
</evidence>
<keyword evidence="8" id="KW-1185">Reference proteome</keyword>
<dbReference type="GO" id="GO:0000329">
    <property type="term" value="C:fungal-type vacuole membrane"/>
    <property type="evidence" value="ECO:0007669"/>
    <property type="project" value="TreeGrafter"/>
</dbReference>
<dbReference type="InterPro" id="IPR032914">
    <property type="entry name" value="Vam6/VPS39/TRAP1"/>
</dbReference>
<feature type="repeat" description="CHCR" evidence="4">
    <location>
        <begin position="737"/>
        <end position="896"/>
    </location>
</feature>
<dbReference type="OrthoDB" id="5325112at2759"/>
<dbReference type="InterPro" id="IPR000547">
    <property type="entry name" value="Clathrin_H-chain/VPS_repeat"/>
</dbReference>
<dbReference type="GO" id="GO:0012505">
    <property type="term" value="C:endomembrane system"/>
    <property type="evidence" value="ECO:0007669"/>
    <property type="project" value="UniProtKB-SubCell"/>
</dbReference>
<dbReference type="KEGG" id="gtr:GLOTRDRAFT_44121"/>
<dbReference type="GO" id="GO:0006886">
    <property type="term" value="P:intracellular protein transport"/>
    <property type="evidence" value="ECO:0007669"/>
    <property type="project" value="UniProtKB-UniRule"/>
</dbReference>
<dbReference type="InterPro" id="IPR019452">
    <property type="entry name" value="VPS39/TGF_beta_rcpt-assoc_1"/>
</dbReference>
<evidence type="ECO:0000259" key="6">
    <source>
        <dbReference type="PROSITE" id="PS50219"/>
    </source>
</evidence>
<dbReference type="PROSITE" id="PS50219">
    <property type="entry name" value="CNH"/>
    <property type="match status" value="1"/>
</dbReference>